<evidence type="ECO:0000313" key="2">
    <source>
        <dbReference type="EMBL" id="KAK1593509.1"/>
    </source>
</evidence>
<proteinExistence type="predicted"/>
<evidence type="ECO:0000256" key="1">
    <source>
        <dbReference type="SAM" id="MobiDB-lite"/>
    </source>
</evidence>
<dbReference type="RefSeq" id="XP_060414801.1">
    <property type="nucleotide sequence ID" value="XM_060551296.1"/>
</dbReference>
<keyword evidence="3" id="KW-1185">Reference proteome</keyword>
<feature type="region of interest" description="Disordered" evidence="1">
    <location>
        <begin position="26"/>
        <end position="57"/>
    </location>
</feature>
<accession>A0AAD8V5D5</accession>
<reference evidence="2" key="1">
    <citation type="submission" date="2021-06" db="EMBL/GenBank/DDBJ databases">
        <title>Comparative genomics, transcriptomics and evolutionary studies reveal genomic signatures of adaptation to plant cell wall in hemibiotrophic fungi.</title>
        <authorList>
            <consortium name="DOE Joint Genome Institute"/>
            <person name="Baroncelli R."/>
            <person name="Diaz J.F."/>
            <person name="Benocci T."/>
            <person name="Peng M."/>
            <person name="Battaglia E."/>
            <person name="Haridas S."/>
            <person name="Andreopoulos W."/>
            <person name="Labutti K."/>
            <person name="Pangilinan J."/>
            <person name="Floch G.L."/>
            <person name="Makela M.R."/>
            <person name="Henrissat B."/>
            <person name="Grigoriev I.V."/>
            <person name="Crouch J.A."/>
            <person name="De Vries R.P."/>
            <person name="Sukno S.A."/>
            <person name="Thon M.R."/>
        </authorList>
    </citation>
    <scope>NUCLEOTIDE SEQUENCE</scope>
    <source>
        <strain evidence="2">CBS 125086</strain>
    </source>
</reference>
<name>A0AAD8V5D5_9PEZI</name>
<evidence type="ECO:0000313" key="3">
    <source>
        <dbReference type="Proteomes" id="UP001230504"/>
    </source>
</evidence>
<dbReference type="Proteomes" id="UP001230504">
    <property type="component" value="Unassembled WGS sequence"/>
</dbReference>
<dbReference type="AlphaFoldDB" id="A0AAD8V5D5"/>
<dbReference type="GeneID" id="85435536"/>
<comment type="caution">
    <text evidence="2">The sequence shown here is derived from an EMBL/GenBank/DDBJ whole genome shotgun (WGS) entry which is preliminary data.</text>
</comment>
<organism evidence="2 3">
    <name type="scientific">Colletotrichum navitas</name>
    <dbReference type="NCBI Taxonomy" id="681940"/>
    <lineage>
        <taxon>Eukaryota</taxon>
        <taxon>Fungi</taxon>
        <taxon>Dikarya</taxon>
        <taxon>Ascomycota</taxon>
        <taxon>Pezizomycotina</taxon>
        <taxon>Sordariomycetes</taxon>
        <taxon>Hypocreomycetidae</taxon>
        <taxon>Glomerellales</taxon>
        <taxon>Glomerellaceae</taxon>
        <taxon>Colletotrichum</taxon>
        <taxon>Colletotrichum graminicola species complex</taxon>
    </lineage>
</organism>
<protein>
    <submittedName>
        <fullName evidence="2">Uncharacterized protein</fullName>
    </submittedName>
</protein>
<sequence>MSNHPLSRPLLILFINHHTRPILLPRGPLRQSGVPRAVGGGGGHSRHPTGPTCSSRVCARRRSVDTGAPLLSISLGRHATPHHIQITAAFILRVSSEKSFGIERKKQKKKKEKSLIIATPWPSWRPVSYSHVAIVPYSTASRASPMHHPPEQKQKSS</sequence>
<gene>
    <name evidence="2" type="ORF">LY79DRAFT_180173</name>
</gene>
<feature type="compositionally biased region" description="Low complexity" evidence="1">
    <location>
        <begin position="48"/>
        <end position="57"/>
    </location>
</feature>
<dbReference type="EMBL" id="JAHLJV010000025">
    <property type="protein sequence ID" value="KAK1593509.1"/>
    <property type="molecule type" value="Genomic_DNA"/>
</dbReference>